<dbReference type="PROSITE" id="PS51374">
    <property type="entry name" value="NDPK_LIKE"/>
    <property type="match status" value="3"/>
</dbReference>
<feature type="compositionally biased region" description="Low complexity" evidence="13">
    <location>
        <begin position="1412"/>
        <end position="1433"/>
    </location>
</feature>
<feature type="domain" description="Nucleoside diphosphate kinase-like" evidence="14">
    <location>
        <begin position="559"/>
        <end position="697"/>
    </location>
</feature>
<keyword evidence="5" id="KW-0479">Metal-binding</keyword>
<accession>A0A9W8G5H3</accession>
<dbReference type="InterPro" id="IPR023005">
    <property type="entry name" value="Nucleoside_diP_kinase_AS"/>
</dbReference>
<reference evidence="15" key="1">
    <citation type="submission" date="2022-07" db="EMBL/GenBank/DDBJ databases">
        <title>Phylogenomic reconstructions and comparative analyses of Kickxellomycotina fungi.</title>
        <authorList>
            <person name="Reynolds N.K."/>
            <person name="Stajich J.E."/>
            <person name="Barry K."/>
            <person name="Grigoriev I.V."/>
            <person name="Crous P."/>
            <person name="Smith M.E."/>
        </authorList>
    </citation>
    <scope>NUCLEOTIDE SEQUENCE</scope>
    <source>
        <strain evidence="15">NRRL 3115</strain>
    </source>
</reference>
<dbReference type="GO" id="GO:0004550">
    <property type="term" value="F:nucleoside diphosphate kinase activity"/>
    <property type="evidence" value="ECO:0007669"/>
    <property type="project" value="InterPro"/>
</dbReference>
<dbReference type="Gene3D" id="3.30.70.141">
    <property type="entry name" value="Nucleoside diphosphate kinase-like domain"/>
    <property type="match status" value="3"/>
</dbReference>
<feature type="compositionally biased region" description="Low complexity" evidence="13">
    <location>
        <begin position="906"/>
        <end position="924"/>
    </location>
</feature>
<dbReference type="Proteomes" id="UP001151518">
    <property type="component" value="Unassembled WGS sequence"/>
</dbReference>
<evidence type="ECO:0000256" key="6">
    <source>
        <dbReference type="ARBA" id="ARBA00022741"/>
    </source>
</evidence>
<feature type="compositionally biased region" description="Basic and acidic residues" evidence="13">
    <location>
        <begin position="500"/>
        <end position="513"/>
    </location>
</feature>
<dbReference type="GO" id="GO:0046872">
    <property type="term" value="F:metal ion binding"/>
    <property type="evidence" value="ECO:0007669"/>
    <property type="project" value="UniProtKB-KW"/>
</dbReference>
<keyword evidence="3" id="KW-0963">Cytoplasm</keyword>
<evidence type="ECO:0000256" key="5">
    <source>
        <dbReference type="ARBA" id="ARBA00022723"/>
    </source>
</evidence>
<feature type="compositionally biased region" description="Low complexity" evidence="13">
    <location>
        <begin position="1042"/>
        <end position="1055"/>
    </location>
</feature>
<feature type="compositionally biased region" description="Low complexity" evidence="13">
    <location>
        <begin position="1305"/>
        <end position="1342"/>
    </location>
</feature>
<dbReference type="OrthoDB" id="2162449at2759"/>
<dbReference type="InterPro" id="IPR036850">
    <property type="entry name" value="NDK-like_dom_sf"/>
</dbReference>
<organism evidence="15 16">
    <name type="scientific">Coemansia spiralis</name>
    <dbReference type="NCBI Taxonomy" id="417178"/>
    <lineage>
        <taxon>Eukaryota</taxon>
        <taxon>Fungi</taxon>
        <taxon>Fungi incertae sedis</taxon>
        <taxon>Zoopagomycota</taxon>
        <taxon>Kickxellomycotina</taxon>
        <taxon>Kickxellomycetes</taxon>
        <taxon>Kickxellales</taxon>
        <taxon>Kickxellaceae</taxon>
        <taxon>Coemansia</taxon>
    </lineage>
</organism>
<feature type="compositionally biased region" description="Polar residues" evidence="13">
    <location>
        <begin position="842"/>
        <end position="864"/>
    </location>
</feature>
<feature type="compositionally biased region" description="Low complexity" evidence="13">
    <location>
        <begin position="1358"/>
        <end position="1373"/>
    </location>
</feature>
<evidence type="ECO:0000256" key="13">
    <source>
        <dbReference type="SAM" id="MobiDB-lite"/>
    </source>
</evidence>
<name>A0A9W8G5H3_9FUNG</name>
<feature type="compositionally biased region" description="Acidic residues" evidence="13">
    <location>
        <begin position="1490"/>
        <end position="1501"/>
    </location>
</feature>
<feature type="compositionally biased region" description="Polar residues" evidence="13">
    <location>
        <begin position="1015"/>
        <end position="1038"/>
    </location>
</feature>
<evidence type="ECO:0000259" key="14">
    <source>
        <dbReference type="SMART" id="SM00562"/>
    </source>
</evidence>
<dbReference type="EMBL" id="JANBTW010000043">
    <property type="protein sequence ID" value="KAJ2676019.1"/>
    <property type="molecule type" value="Genomic_DNA"/>
</dbReference>
<evidence type="ECO:0000256" key="1">
    <source>
        <dbReference type="ARBA" id="ARBA00008142"/>
    </source>
</evidence>
<feature type="compositionally biased region" description="Polar residues" evidence="13">
    <location>
        <begin position="801"/>
        <end position="820"/>
    </location>
</feature>
<evidence type="ECO:0000256" key="9">
    <source>
        <dbReference type="ARBA" id="ARBA00022842"/>
    </source>
</evidence>
<dbReference type="PROSITE" id="PS00469">
    <property type="entry name" value="NDPK"/>
    <property type="match status" value="1"/>
</dbReference>
<proteinExistence type="inferred from homology"/>
<feature type="compositionally biased region" description="Basic residues" evidence="13">
    <location>
        <begin position="434"/>
        <end position="447"/>
    </location>
</feature>
<feature type="compositionally biased region" description="Basic and acidic residues" evidence="13">
    <location>
        <begin position="1002"/>
        <end position="1014"/>
    </location>
</feature>
<feature type="region of interest" description="Disordered" evidence="13">
    <location>
        <begin position="493"/>
        <end position="533"/>
    </location>
</feature>
<evidence type="ECO:0000256" key="12">
    <source>
        <dbReference type="RuleBase" id="RU004011"/>
    </source>
</evidence>
<evidence type="ECO:0000256" key="7">
    <source>
        <dbReference type="ARBA" id="ARBA00022777"/>
    </source>
</evidence>
<feature type="compositionally biased region" description="Basic and acidic residues" evidence="13">
    <location>
        <begin position="1471"/>
        <end position="1481"/>
    </location>
</feature>
<feature type="region of interest" description="Disordered" evidence="13">
    <location>
        <begin position="45"/>
        <end position="82"/>
    </location>
</feature>
<keyword evidence="10" id="KW-0546">Nucleotide metabolism</keyword>
<dbReference type="Pfam" id="PF00334">
    <property type="entry name" value="NDK"/>
    <property type="match status" value="3"/>
</dbReference>
<feature type="compositionally biased region" description="Polar residues" evidence="13">
    <location>
        <begin position="1123"/>
        <end position="1132"/>
    </location>
</feature>
<evidence type="ECO:0000313" key="16">
    <source>
        <dbReference type="Proteomes" id="UP001151518"/>
    </source>
</evidence>
<comment type="similarity">
    <text evidence="1 11 12">Belongs to the NDK family.</text>
</comment>
<keyword evidence="7" id="KW-0418">Kinase</keyword>
<evidence type="ECO:0000256" key="4">
    <source>
        <dbReference type="ARBA" id="ARBA00022679"/>
    </source>
</evidence>
<feature type="region of interest" description="Disordered" evidence="13">
    <location>
        <begin position="410"/>
        <end position="481"/>
    </location>
</feature>
<dbReference type="PANTHER" id="PTHR46161">
    <property type="entry name" value="NUCLEOSIDE DIPHOSPHATE KINASE"/>
    <property type="match status" value="1"/>
</dbReference>
<evidence type="ECO:0000313" key="15">
    <source>
        <dbReference type="EMBL" id="KAJ2676019.1"/>
    </source>
</evidence>
<feature type="domain" description="Nucleoside diphosphate kinase-like" evidence="14">
    <location>
        <begin position="235"/>
        <end position="381"/>
    </location>
</feature>
<keyword evidence="8" id="KW-0067">ATP-binding</keyword>
<feature type="domain" description="Nucleoside diphosphate kinase-like" evidence="14">
    <location>
        <begin position="88"/>
        <end position="227"/>
    </location>
</feature>
<gene>
    <name evidence="15" type="ORF">GGI25_003753</name>
</gene>
<dbReference type="GO" id="GO:0005524">
    <property type="term" value="F:ATP binding"/>
    <property type="evidence" value="ECO:0007669"/>
    <property type="project" value="UniProtKB-KW"/>
</dbReference>
<dbReference type="GO" id="GO:0006228">
    <property type="term" value="P:UTP biosynthetic process"/>
    <property type="evidence" value="ECO:0007669"/>
    <property type="project" value="InterPro"/>
</dbReference>
<feature type="compositionally biased region" description="Low complexity" evidence="13">
    <location>
        <begin position="1217"/>
        <end position="1285"/>
    </location>
</feature>
<evidence type="ECO:0000256" key="11">
    <source>
        <dbReference type="PROSITE-ProRule" id="PRU00706"/>
    </source>
</evidence>
<keyword evidence="6" id="KW-0547">Nucleotide-binding</keyword>
<evidence type="ECO:0000256" key="10">
    <source>
        <dbReference type="ARBA" id="ARBA00023080"/>
    </source>
</evidence>
<dbReference type="InterPro" id="IPR034907">
    <property type="entry name" value="NDK-like_dom"/>
</dbReference>
<feature type="compositionally biased region" description="Low complexity" evidence="13">
    <location>
        <begin position="1381"/>
        <end position="1404"/>
    </location>
</feature>
<keyword evidence="9" id="KW-0460">Magnesium</keyword>
<evidence type="ECO:0000256" key="3">
    <source>
        <dbReference type="ARBA" id="ARBA00022490"/>
    </source>
</evidence>
<dbReference type="PRINTS" id="PR01243">
    <property type="entry name" value="NUCDPKINASE"/>
</dbReference>
<comment type="caution">
    <text evidence="15">The sequence shown here is derived from an EMBL/GenBank/DDBJ whole genome shotgun (WGS) entry which is preliminary data.</text>
</comment>
<dbReference type="PANTHER" id="PTHR46161:SF3">
    <property type="entry name" value="NUCLEOSIDE DIPHOSPHATE KINASE DDB_G0292928-RELATED"/>
    <property type="match status" value="1"/>
</dbReference>
<protein>
    <recommendedName>
        <fullName evidence="2">Nucleoside diphosphate kinase</fullName>
    </recommendedName>
</protein>
<dbReference type="InterPro" id="IPR001564">
    <property type="entry name" value="Nucleoside_diP_kinase"/>
</dbReference>
<evidence type="ECO:0000256" key="2">
    <source>
        <dbReference type="ARBA" id="ARBA00017632"/>
    </source>
</evidence>
<feature type="compositionally biased region" description="Polar residues" evidence="13">
    <location>
        <begin position="1094"/>
        <end position="1114"/>
    </location>
</feature>
<feature type="compositionally biased region" description="Polar residues" evidence="13">
    <location>
        <begin position="448"/>
        <end position="465"/>
    </location>
</feature>
<comment type="caution">
    <text evidence="11">Lacks conserved residue(s) required for the propagation of feature annotation.</text>
</comment>
<evidence type="ECO:0000256" key="8">
    <source>
        <dbReference type="ARBA" id="ARBA00022840"/>
    </source>
</evidence>
<sequence>MIPSFSLFLGRSSQKQHVGVFTGSAIKPIPHLGVSLLFEDIRTKHSESTNPESTSPNTALTTNHHNSTNSNSSQHATASYKMDEDQSANRTFAIVKPDALTPFKYQQIDALIKLNEFTITRQKLIWLTKELALTLFPEKASDSDNEEWLDYITSAPSLAMELSKVNAPLFWQITMGAEDPSDAGGNDSDSIRGILAVDRIRNAVDGSQEPEDAAKHLALIFSDDVLELPYDNFLMERAEDAHSTLAIIKPDISGNDAAVLQIIKRIVSRGYNIKDRIDITLSQNQAKAFYAEHAAKPFFDDLVAFMTSGPIIALLLEGDDVIRGWRMMIGSIDPDTARKDVPQSIRALLGASSPRNAVHGSDSVQSAQRELFFFFSPRIQPEEDSNNIGGTPDANTISSITLKQQTTPNDDVLADTTENPAAVVVTKPNGDDKKKKKQKKRRNKRKQAVTTSGPNATDTSNNATVLASDESEDEPSVTATAAEQVETALAEAEAPAALASEKKADNKENDRKQSSNGTLEAEQIVEAPAADEDPLVEVNESDSTDSVVVELAIPADPANERTFALIKPDAYPRYRKQLVKHIIEKGLTVVAQEEVVLTREAAMRIYDSMSMFPVFQRVVDFVTSGSVLALVLEGPDAVSVWRNLVGPNHPKTAKFEVPNSLRAKYGKDAQMNAVHASKDLQEAQKSIKCVFYELLNGNFSVLHPTDDPLAVVLPAERAVQSESLEKDTIEELVDANQMEQGQKSAGVDSSIGVDGNAVFNVAEHGPEPEKAIAVDKSVVQQTNTDLYGKMEALSVAVPEPGTTSLEMQAPESSTIDTETVVQDDKADNPAADNIDKEKIAHSESSPSISPQTKSTPTLEKQSALGNRLASSPFLKADRQLTQEQPLGSKRVGRIKSPFLGNERSEPAIVSSSPSPASKSTRTSPLINGAAVDSDNVDGTEPAQAQLGDKMAGLCIDPGMQVDESHVENDGQTDTEAAELASESKTEPLLEEMPSTQDVTTTETDKKTESSEISKQDQPTPKDSSTSGDAKQPQRQSATRPLAKSASKAPAASTAAQRVDRRTSATVPAVAAIGSRRTTLGALAAGTRPTKAMPATSNVQTGSAASTRVTKTTTPIAARPGPSPSTKVTLESRSTPTKTVNSSTTTTPSRTTGTATTARTTPTLARSSATAAKSSPSARPASATVTPTRQPTTSTVSRPRVVGSTAPKAAVKSLSSPAAGTTNTATATRTASTARIPAAAKPTSATAPAVAARVRSTPISTATPATARRIATKAAPTMPTAAKPTASRTLLSKTPAPVAASTTTKRAVAQSSASSSSSSATRTRTTPVRSAAAAAATPAGTTTPPRPVAKPTLSGIKVSSTAASRARAAAAAAAKESDSAKAADSTRATASRTATRTVPRTASSAGTVSKPVAAPSAPNSTRTTAARAAGLGTAPKTSSTARLARVPSTAAKAASKAEVTPKKDATAAAGSAEERSAQDEKPMAAANVGEATEEVDVVDSRQ</sequence>
<dbReference type="GO" id="GO:0006241">
    <property type="term" value="P:CTP biosynthetic process"/>
    <property type="evidence" value="ECO:0007669"/>
    <property type="project" value="InterPro"/>
</dbReference>
<keyword evidence="4" id="KW-0808">Transferase</keyword>
<dbReference type="SUPFAM" id="SSF54919">
    <property type="entry name" value="Nucleoside diphosphate kinase, NDK"/>
    <property type="match status" value="3"/>
</dbReference>
<dbReference type="GO" id="GO:0006183">
    <property type="term" value="P:GTP biosynthetic process"/>
    <property type="evidence" value="ECO:0007669"/>
    <property type="project" value="InterPro"/>
</dbReference>
<feature type="compositionally biased region" description="Basic and acidic residues" evidence="13">
    <location>
        <begin position="822"/>
        <end position="841"/>
    </location>
</feature>
<feature type="compositionally biased region" description="Low complexity" evidence="13">
    <location>
        <begin position="1133"/>
        <end position="1199"/>
    </location>
</feature>
<dbReference type="SMART" id="SM00562">
    <property type="entry name" value="NDK"/>
    <property type="match status" value="3"/>
</dbReference>
<feature type="region of interest" description="Disordered" evidence="13">
    <location>
        <begin position="801"/>
        <end position="1501"/>
    </location>
</feature>
<feature type="compositionally biased region" description="Low complexity" evidence="13">
    <location>
        <begin position="57"/>
        <end position="79"/>
    </location>
</feature>